<evidence type="ECO:0000313" key="3">
    <source>
        <dbReference type="Proteomes" id="UP000077519"/>
    </source>
</evidence>
<dbReference type="Proteomes" id="UP000077519">
    <property type="component" value="Unassembled WGS sequence"/>
</dbReference>
<feature type="transmembrane region" description="Helical" evidence="1">
    <location>
        <begin position="48"/>
        <end position="65"/>
    </location>
</feature>
<proteinExistence type="predicted"/>
<keyword evidence="3" id="KW-1185">Reference proteome</keyword>
<name>A0A177YBH9_9NOCA</name>
<evidence type="ECO:0000313" key="2">
    <source>
        <dbReference type="EMBL" id="OAK52876.1"/>
    </source>
</evidence>
<sequence length="67" mass="6912">MAGKKLDRVHAQSALETVRESPGIALIAAAPALVIFALVWWLAGFGTALLLLIALGVVGFVGAKLKS</sequence>
<keyword evidence="1" id="KW-1133">Transmembrane helix</keyword>
<reference evidence="2 3" key="1">
    <citation type="submission" date="2016-03" db="EMBL/GenBank/DDBJ databases">
        <title>Genome sequence of Rhodococcus kyotonensis KB10.</title>
        <authorList>
            <person name="Jeong H."/>
            <person name="Hong C.E."/>
            <person name="Jo S.H."/>
            <person name="Park J.M."/>
        </authorList>
    </citation>
    <scope>NUCLEOTIDE SEQUENCE [LARGE SCALE GENOMIC DNA]</scope>
    <source>
        <strain evidence="2 3">KB10</strain>
    </source>
</reference>
<dbReference type="AlphaFoldDB" id="A0A177YBH9"/>
<feature type="transmembrane region" description="Helical" evidence="1">
    <location>
        <begin position="21"/>
        <end position="42"/>
    </location>
</feature>
<gene>
    <name evidence="2" type="ORF">A3K89_06115</name>
</gene>
<organism evidence="2 3">
    <name type="scientific">Rhodococcoides kyotonense</name>
    <dbReference type="NCBI Taxonomy" id="398843"/>
    <lineage>
        <taxon>Bacteria</taxon>
        <taxon>Bacillati</taxon>
        <taxon>Actinomycetota</taxon>
        <taxon>Actinomycetes</taxon>
        <taxon>Mycobacteriales</taxon>
        <taxon>Nocardiaceae</taxon>
        <taxon>Rhodococcoides</taxon>
    </lineage>
</organism>
<keyword evidence="1" id="KW-0472">Membrane</keyword>
<evidence type="ECO:0000256" key="1">
    <source>
        <dbReference type="SAM" id="Phobius"/>
    </source>
</evidence>
<comment type="caution">
    <text evidence="2">The sequence shown here is derived from an EMBL/GenBank/DDBJ whole genome shotgun (WGS) entry which is preliminary data.</text>
</comment>
<protein>
    <submittedName>
        <fullName evidence="2">Uncharacterized protein</fullName>
    </submittedName>
</protein>
<dbReference type="RefSeq" id="WP_068428988.1">
    <property type="nucleotide sequence ID" value="NZ_LVHI01000023.1"/>
</dbReference>
<keyword evidence="1" id="KW-0812">Transmembrane</keyword>
<dbReference type="EMBL" id="LVHI01000023">
    <property type="protein sequence ID" value="OAK52876.1"/>
    <property type="molecule type" value="Genomic_DNA"/>
</dbReference>
<accession>A0A177YBH9</accession>